<evidence type="ECO:0000256" key="1">
    <source>
        <dbReference type="ARBA" id="ARBA00022714"/>
    </source>
</evidence>
<evidence type="ECO:0000256" key="2">
    <source>
        <dbReference type="ARBA" id="ARBA00022723"/>
    </source>
</evidence>
<dbReference type="InterPro" id="IPR017941">
    <property type="entry name" value="Rieske_2Fe-2S"/>
</dbReference>
<dbReference type="CDD" id="cd03467">
    <property type="entry name" value="Rieske"/>
    <property type="match status" value="1"/>
</dbReference>
<dbReference type="GO" id="GO:0016705">
    <property type="term" value="F:oxidoreductase activity, acting on paired donors, with incorporation or reduction of molecular oxygen"/>
    <property type="evidence" value="ECO:0007669"/>
    <property type="project" value="UniProtKB-ARBA"/>
</dbReference>
<feature type="domain" description="Rieske" evidence="5">
    <location>
        <begin position="7"/>
        <end position="94"/>
    </location>
</feature>
<dbReference type="RefSeq" id="WP_045669145.1">
    <property type="nucleotide sequence ID" value="NZ_CP011058.1"/>
</dbReference>
<evidence type="ECO:0000256" key="4">
    <source>
        <dbReference type="ARBA" id="ARBA00023014"/>
    </source>
</evidence>
<protein>
    <submittedName>
        <fullName evidence="6">2Fe-2S ferredoxin</fullName>
    </submittedName>
</protein>
<keyword evidence="2" id="KW-0479">Metal-binding</keyword>
<keyword evidence="7" id="KW-1185">Reference proteome</keyword>
<keyword evidence="3" id="KW-0408">Iron</keyword>
<dbReference type="GO" id="GO:0046872">
    <property type="term" value="F:metal ion binding"/>
    <property type="evidence" value="ECO:0007669"/>
    <property type="project" value="UniProtKB-KW"/>
</dbReference>
<dbReference type="Pfam" id="PF00355">
    <property type="entry name" value="Rieske"/>
    <property type="match status" value="1"/>
</dbReference>
<dbReference type="STRING" id="1126833.VN24_02525"/>
<sequence length="98" mass="10816">MEEITLGAVDAFTAFPAEVQLGNRLYFLLKKEEEYRLVSSICPHAGYTVEVEDGELVCPLHGWSFDTQTGACLNVPSKELAPYDVVVREGRLVALMPA</sequence>
<dbReference type="Proteomes" id="UP000032633">
    <property type="component" value="Chromosome"/>
</dbReference>
<dbReference type="SUPFAM" id="SSF50022">
    <property type="entry name" value="ISP domain"/>
    <property type="match status" value="1"/>
</dbReference>
<dbReference type="Gene3D" id="2.102.10.10">
    <property type="entry name" value="Rieske [2Fe-2S] iron-sulphur domain"/>
    <property type="match status" value="1"/>
</dbReference>
<reference evidence="6 7" key="1">
    <citation type="journal article" date="2015" name="J. Biotechnol.">
        <title>Complete genome sequence of Paenibacillus beijingensis 7188(T) (=DSM 24997(T)), a novel rhizobacterium from jujube garden soil.</title>
        <authorList>
            <person name="Kwak Y."/>
            <person name="Shin J.H."/>
        </authorList>
    </citation>
    <scope>NUCLEOTIDE SEQUENCE [LARGE SCALE GENOMIC DNA]</scope>
    <source>
        <strain evidence="6 7">DSM 24997</strain>
    </source>
</reference>
<reference evidence="7" key="2">
    <citation type="submission" date="2015-03" db="EMBL/GenBank/DDBJ databases">
        <title>Genome sequence of Paenibacillus beijingensis strain DSM 24997T.</title>
        <authorList>
            <person name="Kwak Y."/>
            <person name="Shin J.-H."/>
        </authorList>
    </citation>
    <scope>NUCLEOTIDE SEQUENCE [LARGE SCALE GENOMIC DNA]</scope>
    <source>
        <strain evidence="7">DSM 24997</strain>
    </source>
</reference>
<dbReference type="GO" id="GO:0051537">
    <property type="term" value="F:2 iron, 2 sulfur cluster binding"/>
    <property type="evidence" value="ECO:0007669"/>
    <property type="project" value="UniProtKB-KW"/>
</dbReference>
<keyword evidence="4" id="KW-0411">Iron-sulfur</keyword>
<dbReference type="KEGG" id="pbj:VN24_02525"/>
<name>A0A0D5NF01_9BACL</name>
<evidence type="ECO:0000259" key="5">
    <source>
        <dbReference type="PROSITE" id="PS51296"/>
    </source>
</evidence>
<dbReference type="OrthoDB" id="2614894at2"/>
<evidence type="ECO:0000313" key="7">
    <source>
        <dbReference type="Proteomes" id="UP000032633"/>
    </source>
</evidence>
<keyword evidence="1" id="KW-0001">2Fe-2S</keyword>
<dbReference type="GO" id="GO:0004497">
    <property type="term" value="F:monooxygenase activity"/>
    <property type="evidence" value="ECO:0007669"/>
    <property type="project" value="UniProtKB-ARBA"/>
</dbReference>
<proteinExistence type="predicted"/>
<dbReference type="HOGENOM" id="CLU_2331062_0_0_9"/>
<evidence type="ECO:0000313" key="6">
    <source>
        <dbReference type="EMBL" id="AJY73710.1"/>
    </source>
</evidence>
<gene>
    <name evidence="6" type="ORF">VN24_02525</name>
</gene>
<dbReference type="EMBL" id="CP011058">
    <property type="protein sequence ID" value="AJY73710.1"/>
    <property type="molecule type" value="Genomic_DNA"/>
</dbReference>
<dbReference type="PROSITE" id="PS51296">
    <property type="entry name" value="RIESKE"/>
    <property type="match status" value="1"/>
</dbReference>
<accession>A0A0D5NF01</accession>
<organism evidence="6 7">
    <name type="scientific">Paenibacillus beijingensis</name>
    <dbReference type="NCBI Taxonomy" id="1126833"/>
    <lineage>
        <taxon>Bacteria</taxon>
        <taxon>Bacillati</taxon>
        <taxon>Bacillota</taxon>
        <taxon>Bacilli</taxon>
        <taxon>Bacillales</taxon>
        <taxon>Paenibacillaceae</taxon>
        <taxon>Paenibacillus</taxon>
    </lineage>
</organism>
<dbReference type="InterPro" id="IPR036922">
    <property type="entry name" value="Rieske_2Fe-2S_sf"/>
</dbReference>
<dbReference type="PATRIC" id="fig|1126833.4.peg.561"/>
<evidence type="ECO:0000256" key="3">
    <source>
        <dbReference type="ARBA" id="ARBA00023004"/>
    </source>
</evidence>
<dbReference type="AlphaFoldDB" id="A0A0D5NF01"/>